<evidence type="ECO:0000256" key="1">
    <source>
        <dbReference type="ARBA" id="ARBA00009353"/>
    </source>
</evidence>
<dbReference type="RefSeq" id="WP_091395641.1">
    <property type="nucleotide sequence ID" value="NZ_FNQY01000006.1"/>
</dbReference>
<feature type="domain" description="DUF1731" evidence="3">
    <location>
        <begin position="254"/>
        <end position="301"/>
    </location>
</feature>
<protein>
    <recommendedName>
        <fullName evidence="6">TIGR01777 family protein</fullName>
    </recommendedName>
</protein>
<evidence type="ECO:0000313" key="5">
    <source>
        <dbReference type="Proteomes" id="UP000199041"/>
    </source>
</evidence>
<evidence type="ECO:0000313" key="4">
    <source>
        <dbReference type="EMBL" id="SEA02357.1"/>
    </source>
</evidence>
<evidence type="ECO:0008006" key="6">
    <source>
        <dbReference type="Google" id="ProtNLM"/>
    </source>
</evidence>
<gene>
    <name evidence="4" type="ORF">SAMN05192529_10693</name>
</gene>
<dbReference type="SUPFAM" id="SSF51735">
    <property type="entry name" value="NAD(P)-binding Rossmann-fold domains"/>
    <property type="match status" value="1"/>
</dbReference>
<comment type="similarity">
    <text evidence="1">Belongs to the NAD(P)-dependent epimerase/dehydratase family. SDR39U1 subfamily.</text>
</comment>
<dbReference type="InterPro" id="IPR013549">
    <property type="entry name" value="DUF1731"/>
</dbReference>
<dbReference type="Gene3D" id="3.40.50.720">
    <property type="entry name" value="NAD(P)-binding Rossmann-like Domain"/>
    <property type="match status" value="1"/>
</dbReference>
<proteinExistence type="inferred from homology"/>
<accession>A0A1H3XS96</accession>
<dbReference type="Pfam" id="PF08338">
    <property type="entry name" value="DUF1731"/>
    <property type="match status" value="1"/>
</dbReference>
<sequence length="307" mass="34678">MSNQIIIAGGSGFLGQTIVKYLQKEGESLTILTRGPSRIINKINYIHWDSKNLGDWARVLESAKAIINLTGKSVNCRYTPKNKKLILSSRVDATNVLAEGIQKTKNPPKVWINASSIALFGYSDKFITNEAENPGEGFSADVCRKWEQEYFKHQTPNTKRVILRLGVVLQKDIGLLQPFSKLIKLGFGGNIGSGEQYFSWIHEEDFINILKLAIYQDNFQGAINCTSPNPIKNKEFMQALRKLIKHPYYLNTPPIMAKIGLFLNGTQPELILRGRRVSSDYLQNINFKFKYPDIQSALSNLLHSSKQ</sequence>
<dbReference type="AlphaFoldDB" id="A0A1H3XS96"/>
<dbReference type="Proteomes" id="UP000199041">
    <property type="component" value="Unassembled WGS sequence"/>
</dbReference>
<dbReference type="InterPro" id="IPR036291">
    <property type="entry name" value="NAD(P)-bd_dom_sf"/>
</dbReference>
<name>A0A1H3XS96_9BACT</name>
<reference evidence="4 5" key="1">
    <citation type="submission" date="2016-10" db="EMBL/GenBank/DDBJ databases">
        <authorList>
            <person name="de Groot N.N."/>
        </authorList>
    </citation>
    <scope>NUCLEOTIDE SEQUENCE [LARGE SCALE GENOMIC DNA]</scope>
    <source>
        <strain evidence="4 5">Vu-144</strain>
    </source>
</reference>
<dbReference type="Pfam" id="PF01370">
    <property type="entry name" value="Epimerase"/>
    <property type="match status" value="1"/>
</dbReference>
<dbReference type="EMBL" id="FNQY01000006">
    <property type="protein sequence ID" value="SEA02357.1"/>
    <property type="molecule type" value="Genomic_DNA"/>
</dbReference>
<evidence type="ECO:0000259" key="3">
    <source>
        <dbReference type="Pfam" id="PF08338"/>
    </source>
</evidence>
<dbReference type="OrthoDB" id="9801773at2"/>
<dbReference type="PANTHER" id="PTHR11092:SF0">
    <property type="entry name" value="EPIMERASE FAMILY PROTEIN SDR39U1"/>
    <property type="match status" value="1"/>
</dbReference>
<organism evidence="4 5">
    <name type="scientific">Arachidicoccus rhizosphaerae</name>
    <dbReference type="NCBI Taxonomy" id="551991"/>
    <lineage>
        <taxon>Bacteria</taxon>
        <taxon>Pseudomonadati</taxon>
        <taxon>Bacteroidota</taxon>
        <taxon>Chitinophagia</taxon>
        <taxon>Chitinophagales</taxon>
        <taxon>Chitinophagaceae</taxon>
        <taxon>Arachidicoccus</taxon>
    </lineage>
</organism>
<dbReference type="InterPro" id="IPR010099">
    <property type="entry name" value="SDR39U1"/>
</dbReference>
<dbReference type="PANTHER" id="PTHR11092">
    <property type="entry name" value="SUGAR NUCLEOTIDE EPIMERASE RELATED"/>
    <property type="match status" value="1"/>
</dbReference>
<feature type="domain" description="NAD-dependent epimerase/dehydratase" evidence="2">
    <location>
        <begin position="5"/>
        <end position="216"/>
    </location>
</feature>
<dbReference type="NCBIfam" id="TIGR01777">
    <property type="entry name" value="yfcH"/>
    <property type="match status" value="1"/>
</dbReference>
<evidence type="ECO:0000259" key="2">
    <source>
        <dbReference type="Pfam" id="PF01370"/>
    </source>
</evidence>
<dbReference type="STRING" id="551991.SAMN05192529_10693"/>
<dbReference type="InterPro" id="IPR001509">
    <property type="entry name" value="Epimerase_deHydtase"/>
</dbReference>
<keyword evidence="5" id="KW-1185">Reference proteome</keyword>